<accession>Q9P9A7</accession>
<evidence type="ECO:0000259" key="1">
    <source>
        <dbReference type="SMART" id="SM00849"/>
    </source>
</evidence>
<feature type="domain" description="Metallo-beta-lactamase" evidence="1">
    <location>
        <begin position="13"/>
        <end position="189"/>
    </location>
</feature>
<proteinExistence type="predicted"/>
<dbReference type="InterPro" id="IPR001279">
    <property type="entry name" value="Metallo-B-lactamas"/>
</dbReference>
<dbReference type="PANTHER" id="PTHR47619">
    <property type="entry name" value="METALLO-HYDROLASE YYCJ-RELATED"/>
    <property type="match status" value="1"/>
</dbReference>
<dbReference type="SUPFAM" id="SSF56281">
    <property type="entry name" value="Metallo-hydrolase/oxidoreductase"/>
    <property type="match status" value="1"/>
</dbReference>
<dbReference type="SMART" id="SM00849">
    <property type="entry name" value="Lactamase_B"/>
    <property type="match status" value="1"/>
</dbReference>
<evidence type="ECO:0000313" key="2">
    <source>
        <dbReference type="EMBL" id="AAF97210.1"/>
    </source>
</evidence>
<protein>
    <submittedName>
        <fullName evidence="2">Metal-dependent hydrolase</fullName>
    </submittedName>
</protein>
<dbReference type="InterPro" id="IPR036866">
    <property type="entry name" value="RibonucZ/Hydroxyglut_hydro"/>
</dbReference>
<dbReference type="Pfam" id="PF00753">
    <property type="entry name" value="Lactamase_B"/>
    <property type="match status" value="1"/>
</dbReference>
<name>Q9P9A7_9ARCH</name>
<dbReference type="GO" id="GO:0016787">
    <property type="term" value="F:hydrolase activity"/>
    <property type="evidence" value="ECO:0007669"/>
    <property type="project" value="UniProtKB-KW"/>
</dbReference>
<dbReference type="Gene3D" id="3.60.15.10">
    <property type="entry name" value="Ribonuclease Z/Hydroxyacylglutathione hydrolase-like"/>
    <property type="match status" value="1"/>
</dbReference>
<keyword evidence="2" id="KW-0378">Hydrolase</keyword>
<dbReference type="AlphaFoldDB" id="Q9P9A7"/>
<sequence>MGLSITHLGTGSRGNATLLSTESSHILVDQGFSGVQLEKRLSLLDVSPNDLEAIVITHHHGDHGGGALIAQKRWGVPVYANHRTSQELGLLPEFTHHFESLDVLQFSQGTSLLPVPVPHSGADNVAFVASHGGERTAIITDSWIWTDELVHHVHGCQHIAVEANYDSNRLLNGPYPRSLKDRISGRGGHLSNAQTGQFLKQVCTDQTRSITLTHLSEMNNAPHLAESTVLFEIDEMFEGDINISAQDGPHFSHFIGRRDGDGFATNAIQRIARELL</sequence>
<dbReference type="PANTHER" id="PTHR47619:SF1">
    <property type="entry name" value="EXODEOXYRIBONUCLEASE WALJ"/>
    <property type="match status" value="1"/>
</dbReference>
<organism evidence="2">
    <name type="scientific">uncultured marine group II euryarchaeote 37F11</name>
    <dbReference type="NCBI Taxonomy" id="133822"/>
    <lineage>
        <taxon>Archaea</taxon>
        <taxon>Methanobacteriati</taxon>
        <taxon>Thermoplasmatota</taxon>
        <taxon>Candidatus Poseidoniia</taxon>
        <taxon>Candidatus Poseidoniales</taxon>
        <taxon>environmental samples</taxon>
    </lineage>
</organism>
<dbReference type="EMBL" id="AF268611">
    <property type="protein sequence ID" value="AAF97210.1"/>
    <property type="molecule type" value="Genomic_DNA"/>
</dbReference>
<dbReference type="InterPro" id="IPR052533">
    <property type="entry name" value="WalJ/YycJ-like"/>
</dbReference>
<reference evidence="2" key="1">
    <citation type="journal article" date="2000" name="Environ. Microbiol.">
        <title>Construction and analysis of bacterial artificial chromosome libraries from a marine microbial assemblage.</title>
        <authorList>
            <person name="Beja O."/>
            <person name="Suzuki M.T."/>
            <person name="Koonin E.V."/>
            <person name="Aravind L."/>
            <person name="Hadd A."/>
            <person name="Nguyen L.P."/>
            <person name="Villacorta R."/>
            <person name="Amjadi M."/>
            <person name="Garrigues C."/>
            <person name="Jovanovich S.B."/>
            <person name="Feldman R.A."/>
            <person name="Delong E.F."/>
        </authorList>
    </citation>
    <scope>NUCLEOTIDE SEQUENCE</scope>
</reference>